<dbReference type="GO" id="GO:0043683">
    <property type="term" value="P:type IV pilus assembly"/>
    <property type="evidence" value="ECO:0007669"/>
    <property type="project" value="InterPro"/>
</dbReference>
<evidence type="ECO:0000313" key="3">
    <source>
        <dbReference type="Proteomes" id="UP000249061"/>
    </source>
</evidence>
<proteinExistence type="predicted"/>
<dbReference type="InterPro" id="IPR012902">
    <property type="entry name" value="N_methyl_site"/>
</dbReference>
<evidence type="ECO:0000313" key="2">
    <source>
        <dbReference type="EMBL" id="PZR11133.1"/>
    </source>
</evidence>
<keyword evidence="1" id="KW-0472">Membrane</keyword>
<gene>
    <name evidence="2" type="ORF">DI536_18525</name>
</gene>
<comment type="caution">
    <text evidence="2">The sequence shown here is derived from an EMBL/GenBank/DDBJ whole genome shotgun (WGS) entry which is preliminary data.</text>
</comment>
<sequence length="402" mass="43017">MRTTRNHGFTLAELLVGLAVTSIILVAVTAAVIGVQSSYQRETEVKVLTENGRAALQYMQRKVELAGYGVDPRMAFDVGALPGASGAPRDNFDVMTGTFSPSQLPLDGGVVVTDDLAFRYRDPTWLRAGSYSGSAIALQAPTDVALSTGQLMMVVCRGANRMVALRVSTAVAAGQNSVPVTVAGAPWNAFVADTCFTGVGASAPWVFIVREQRLRIVNLNGRPWLVAFNSLTADPFVLSNDNFDPIAPDVENFQVAFGVNRAPTGLGCCQAAPDTGGDWIYGNTRSGSTPEAVFAQATSPLGTVPDYTTGYSEPSRFTGTVANIRTVHISLTMRTTRRDTTGRKLSKPLDSYNWAAPTMTEDGFNRAVFHTVVQVPNMLSRSFFVPSLRASSDARDLNTWGG</sequence>
<keyword evidence="1" id="KW-1133">Transmembrane helix</keyword>
<organism evidence="2 3">
    <name type="scientific">Archangium gephyra</name>
    <dbReference type="NCBI Taxonomy" id="48"/>
    <lineage>
        <taxon>Bacteria</taxon>
        <taxon>Pseudomonadati</taxon>
        <taxon>Myxococcota</taxon>
        <taxon>Myxococcia</taxon>
        <taxon>Myxococcales</taxon>
        <taxon>Cystobacterineae</taxon>
        <taxon>Archangiaceae</taxon>
        <taxon>Archangium</taxon>
    </lineage>
</organism>
<dbReference type="InterPro" id="IPR032092">
    <property type="entry name" value="PilW"/>
</dbReference>
<dbReference type="Pfam" id="PF07963">
    <property type="entry name" value="N_methyl"/>
    <property type="match status" value="1"/>
</dbReference>
<keyword evidence="1" id="KW-0812">Transmembrane</keyword>
<dbReference type="Proteomes" id="UP000249061">
    <property type="component" value="Unassembled WGS sequence"/>
</dbReference>
<dbReference type="NCBIfam" id="TIGR02532">
    <property type="entry name" value="IV_pilin_GFxxxE"/>
    <property type="match status" value="1"/>
</dbReference>
<reference evidence="2 3" key="1">
    <citation type="submission" date="2017-08" db="EMBL/GenBank/DDBJ databases">
        <title>Infants hospitalized years apart are colonized by the same room-sourced microbial strains.</title>
        <authorList>
            <person name="Brooks B."/>
            <person name="Olm M.R."/>
            <person name="Firek B.A."/>
            <person name="Baker R."/>
            <person name="Thomas B.C."/>
            <person name="Morowitz M.J."/>
            <person name="Banfield J.F."/>
        </authorList>
    </citation>
    <scope>NUCLEOTIDE SEQUENCE [LARGE SCALE GENOMIC DNA]</scope>
    <source>
        <strain evidence="2">S2_003_000_R2_14</strain>
    </source>
</reference>
<accession>A0A2W5TD65</accession>
<evidence type="ECO:0000256" key="1">
    <source>
        <dbReference type="SAM" id="Phobius"/>
    </source>
</evidence>
<dbReference type="AlphaFoldDB" id="A0A2W5TD65"/>
<evidence type="ECO:0008006" key="4">
    <source>
        <dbReference type="Google" id="ProtNLM"/>
    </source>
</evidence>
<dbReference type="EMBL" id="QFQP01000015">
    <property type="protein sequence ID" value="PZR11133.1"/>
    <property type="molecule type" value="Genomic_DNA"/>
</dbReference>
<name>A0A2W5TD65_9BACT</name>
<dbReference type="Pfam" id="PF16074">
    <property type="entry name" value="PilW"/>
    <property type="match status" value="1"/>
</dbReference>
<feature type="transmembrane region" description="Helical" evidence="1">
    <location>
        <begin position="12"/>
        <end position="35"/>
    </location>
</feature>
<protein>
    <recommendedName>
        <fullName evidence="4">Prepilin-type N-terminal cleavage/methylation domain-containing protein</fullName>
    </recommendedName>
</protein>